<sequence>MNDVTLRFLITYEYLKEAKVVSNIKSFAAELNISTSLVTEICKKRTNAGMVPISNLLARYKDIDANWLLTGEGSMLKRSDSPEVNINYKELAEARLEIINLKDEKIEWLNKELKKKEGFVVWLPFIYKICLCEERRRCMCESLPKFKTFAKII</sequence>
<organism evidence="1 2">
    <name type="scientific">Flavobacterium soyae</name>
    <dbReference type="NCBI Taxonomy" id="2903098"/>
    <lineage>
        <taxon>Bacteria</taxon>
        <taxon>Pseudomonadati</taxon>
        <taxon>Bacteroidota</taxon>
        <taxon>Flavobacteriia</taxon>
        <taxon>Flavobacteriales</taxon>
        <taxon>Flavobacteriaceae</taxon>
        <taxon>Flavobacterium</taxon>
    </lineage>
</organism>
<evidence type="ECO:0000313" key="1">
    <source>
        <dbReference type="EMBL" id="WYZ19971.1"/>
    </source>
</evidence>
<dbReference type="InterPro" id="IPR010982">
    <property type="entry name" value="Lambda_DNA-bd_dom_sf"/>
</dbReference>
<protein>
    <recommendedName>
        <fullName evidence="3">Bacteriophage CI repressor helix-turn-helix domain-containing protein</fullName>
    </recommendedName>
</protein>
<evidence type="ECO:0008006" key="3">
    <source>
        <dbReference type="Google" id="ProtNLM"/>
    </source>
</evidence>
<gene>
    <name evidence="1" type="ORF">AABD74_00585</name>
</gene>
<name>A0ABZ2UGQ7_9FLAO</name>
<dbReference type="Proteomes" id="UP001623852">
    <property type="component" value="Chromosome"/>
</dbReference>
<dbReference type="Gene3D" id="1.10.260.40">
    <property type="entry name" value="lambda repressor-like DNA-binding domains"/>
    <property type="match status" value="1"/>
</dbReference>
<dbReference type="RefSeq" id="WP_406844383.1">
    <property type="nucleotide sequence ID" value="NZ_CP150845.1"/>
</dbReference>
<accession>A0ABZ2UGQ7</accession>
<reference evidence="1 2" key="1">
    <citation type="submission" date="2024-03" db="EMBL/GenBank/DDBJ databases">
        <title>Flavobacterium soyae.</title>
        <authorList>
            <person name="Zheng W."/>
        </authorList>
    </citation>
    <scope>NUCLEOTIDE SEQUENCE [LARGE SCALE GENOMIC DNA]</scope>
    <source>
        <strain evidence="1 2">55</strain>
    </source>
</reference>
<dbReference type="EMBL" id="CP150845">
    <property type="protein sequence ID" value="WYZ19971.1"/>
    <property type="molecule type" value="Genomic_DNA"/>
</dbReference>
<evidence type="ECO:0000313" key="2">
    <source>
        <dbReference type="Proteomes" id="UP001623852"/>
    </source>
</evidence>
<keyword evidence="2" id="KW-1185">Reference proteome</keyword>
<proteinExistence type="predicted"/>